<evidence type="ECO:0000259" key="1">
    <source>
        <dbReference type="Pfam" id="PF03445"/>
    </source>
</evidence>
<dbReference type="SUPFAM" id="SSF81301">
    <property type="entry name" value="Nucleotidyltransferase"/>
    <property type="match status" value="1"/>
</dbReference>
<evidence type="ECO:0000259" key="2">
    <source>
        <dbReference type="Pfam" id="PF10335"/>
    </source>
</evidence>
<name>A0A5D0CYQ7_9BACL</name>
<dbReference type="GO" id="GO:0008773">
    <property type="term" value="F:[protein-PII] uridylyltransferase activity"/>
    <property type="evidence" value="ECO:0007669"/>
    <property type="project" value="InterPro"/>
</dbReference>
<dbReference type="Pfam" id="PF10335">
    <property type="entry name" value="DUF294_C"/>
    <property type="match status" value="1"/>
</dbReference>
<organism evidence="3 4">
    <name type="scientific">Paenibacillus faecis</name>
    <dbReference type="NCBI Taxonomy" id="862114"/>
    <lineage>
        <taxon>Bacteria</taxon>
        <taxon>Bacillati</taxon>
        <taxon>Bacillota</taxon>
        <taxon>Bacilli</taxon>
        <taxon>Bacillales</taxon>
        <taxon>Paenibacillaceae</taxon>
        <taxon>Paenibacillus</taxon>
    </lineage>
</organism>
<dbReference type="CDD" id="cd05401">
    <property type="entry name" value="NT_GlnE_GlnD_like"/>
    <property type="match status" value="1"/>
</dbReference>
<proteinExistence type="predicted"/>
<dbReference type="Pfam" id="PF03445">
    <property type="entry name" value="DUF294"/>
    <property type="match status" value="1"/>
</dbReference>
<accession>A0A5D0CYQ7</accession>
<dbReference type="Proteomes" id="UP000325218">
    <property type="component" value="Unassembled WGS sequence"/>
</dbReference>
<dbReference type="EMBL" id="VSDO01000001">
    <property type="protein sequence ID" value="TYA14828.1"/>
    <property type="molecule type" value="Genomic_DNA"/>
</dbReference>
<protein>
    <submittedName>
        <fullName evidence="3">Signal transduction protein</fullName>
    </submittedName>
</protein>
<comment type="caution">
    <text evidence="3">The sequence shown here is derived from an EMBL/GenBank/DDBJ whole genome shotgun (WGS) entry which is preliminary data.</text>
</comment>
<evidence type="ECO:0000313" key="4">
    <source>
        <dbReference type="Proteomes" id="UP000325218"/>
    </source>
</evidence>
<dbReference type="AlphaFoldDB" id="A0A5D0CYQ7"/>
<reference evidence="3 4" key="1">
    <citation type="submission" date="2019-08" db="EMBL/GenBank/DDBJ databases">
        <title>Genome sequencing of Paenibacillus faecis DSM 23593(T).</title>
        <authorList>
            <person name="Kook J.-K."/>
            <person name="Park S.-N."/>
            <person name="Lim Y.K."/>
        </authorList>
    </citation>
    <scope>NUCLEOTIDE SEQUENCE [LARGE SCALE GENOMIC DNA]</scope>
    <source>
        <strain evidence="3 4">DSM 23593</strain>
    </source>
</reference>
<dbReference type="RefSeq" id="WP_148450422.1">
    <property type="nucleotide sequence ID" value="NZ_VSDO01000001.1"/>
</dbReference>
<dbReference type="InterPro" id="IPR043519">
    <property type="entry name" value="NT_sf"/>
</dbReference>
<sequence>MSESAMKEVNLQSIRAASDPEGLGSARLEEQTRLYEGFATTNIGVWNRLVGELHDAVMSRATEICERQLMKEGFGPPPAPYAFIAFGSAGRNEQTLWSDQDNGLVIEENGDPAAKDYFAIFGPRLSHILEKSGYPPCPGNVMVSNPLWRKTVKEWGRQLENWRSELGWEQVRYLMIAADMRHIAGDGSLSAAFRRVMHDVFERKSSPEQDLGAAVLRNTVRHKAALNVLGQVITEQNGEHAGDFDVKYGLYLPIVNAIRYLAVVYGVSGSSTLERLNQLNQLEAVPFRWLELSQKAFYTALRFRSLASYKEEGGVLSGTGFLPGEWLRKKEIRSELREALGTVKLMYRTLQRQQRYAERKWL</sequence>
<feature type="domain" description="Protein-PII uridylyltransferase N-terminal" evidence="1">
    <location>
        <begin position="45"/>
        <end position="163"/>
    </location>
</feature>
<dbReference type="OrthoDB" id="9810963at2"/>
<gene>
    <name evidence="3" type="ORF">FRY98_03935</name>
</gene>
<feature type="domain" description="DUF294" evidence="2">
    <location>
        <begin position="213"/>
        <end position="352"/>
    </location>
</feature>
<dbReference type="InterPro" id="IPR018821">
    <property type="entry name" value="DUF294_put_nucleoTrafse_sb-bd"/>
</dbReference>
<evidence type="ECO:0000313" key="3">
    <source>
        <dbReference type="EMBL" id="TYA14828.1"/>
    </source>
</evidence>
<dbReference type="InterPro" id="IPR005105">
    <property type="entry name" value="GlnD_Uridyltrans_N"/>
</dbReference>
<keyword evidence="4" id="KW-1185">Reference proteome</keyword>